<proteinExistence type="predicted"/>
<dbReference type="EMBL" id="CP159342">
    <property type="protein sequence ID" value="XCH72097.1"/>
    <property type="molecule type" value="Genomic_DNA"/>
</dbReference>
<feature type="transmembrane region" description="Helical" evidence="2">
    <location>
        <begin position="44"/>
        <end position="71"/>
    </location>
</feature>
<reference evidence="4" key="2">
    <citation type="submission" date="2024-06" db="EMBL/GenBank/DDBJ databases">
        <title>Micromonospora mangrovi CCTCC AA 2012012 genome sequences.</title>
        <authorList>
            <person name="Gao J."/>
        </authorList>
    </citation>
    <scope>NUCLEOTIDE SEQUENCE</scope>
    <source>
        <strain evidence="4">CCTCC AA 2012012</strain>
    </source>
</reference>
<reference evidence="3" key="1">
    <citation type="submission" date="2024-01" db="EMBL/GenBank/DDBJ databases">
        <title>The genome sequence of Micromonospora mangrovi CCTCC AA 2012012.</title>
        <authorList>
            <person name="Gao J."/>
        </authorList>
    </citation>
    <scope>NUCLEOTIDE SEQUENCE</scope>
    <source>
        <strain evidence="3">CCTCC AA 2012012</strain>
    </source>
</reference>
<gene>
    <name evidence="4" type="ORF">ABUL08_17260</name>
    <name evidence="3" type="ORF">VK199_17195</name>
</gene>
<evidence type="ECO:0000313" key="4">
    <source>
        <dbReference type="EMBL" id="XCH72097.1"/>
    </source>
</evidence>
<feature type="region of interest" description="Disordered" evidence="1">
    <location>
        <begin position="150"/>
        <end position="196"/>
    </location>
</feature>
<dbReference type="Pfam" id="PF19744">
    <property type="entry name" value="DUF6232"/>
    <property type="match status" value="1"/>
</dbReference>
<keyword evidence="2" id="KW-1133">Transmembrane helix</keyword>
<name>A0AAU7M1V9_9ACTN</name>
<evidence type="ECO:0000313" key="3">
    <source>
        <dbReference type="EMBL" id="XBP91399.1"/>
    </source>
</evidence>
<keyword evidence="2" id="KW-0472">Membrane</keyword>
<accession>A0AAU7M1V9</accession>
<dbReference type="AlphaFoldDB" id="A0AAU7M1V9"/>
<keyword evidence="2" id="KW-0812">Transmembrane</keyword>
<organism evidence="3">
    <name type="scientific">Micromonospora sp. CCTCC AA 2012012</name>
    <dbReference type="NCBI Taxonomy" id="3111921"/>
    <lineage>
        <taxon>Bacteria</taxon>
        <taxon>Bacillati</taxon>
        <taxon>Actinomycetota</taxon>
        <taxon>Actinomycetes</taxon>
        <taxon>Micromonosporales</taxon>
        <taxon>Micromonosporaceae</taxon>
        <taxon>Micromonospora</taxon>
    </lineage>
</organism>
<feature type="compositionally biased region" description="Low complexity" evidence="1">
    <location>
        <begin position="155"/>
        <end position="175"/>
    </location>
</feature>
<sequence length="196" mass="20740">MITYYDDRSVQVTSTAVRVDGRAFPLDEIGMVWHRRGSRSWRVLAGRGALAAALAGPLVAALLGVALAVLLHRSPTVTVAIVGASVLIGLGVGPLADFLFEHLDRSYARGSRQLEMWARWRGEPVRLLATGDALRFGQIYRAVQRAMESVPAPAPAGRSGRSGGSRPAAGQRSGAVGRGRRAIGPADSDPRPPAGR</sequence>
<dbReference type="InterPro" id="IPR045629">
    <property type="entry name" value="DUF6232"/>
</dbReference>
<dbReference type="RefSeq" id="WP_350930937.1">
    <property type="nucleotide sequence ID" value="NZ_CP157762.1"/>
</dbReference>
<feature type="transmembrane region" description="Helical" evidence="2">
    <location>
        <begin position="77"/>
        <end position="100"/>
    </location>
</feature>
<evidence type="ECO:0000256" key="2">
    <source>
        <dbReference type="SAM" id="Phobius"/>
    </source>
</evidence>
<evidence type="ECO:0000256" key="1">
    <source>
        <dbReference type="SAM" id="MobiDB-lite"/>
    </source>
</evidence>
<protein>
    <submittedName>
        <fullName evidence="3">DUF6232 family protein</fullName>
    </submittedName>
</protein>
<dbReference type="EMBL" id="CP157762">
    <property type="protein sequence ID" value="XBP91399.1"/>
    <property type="molecule type" value="Genomic_DNA"/>
</dbReference>